<reference evidence="2" key="1">
    <citation type="submission" date="2016-10" db="EMBL/GenBank/DDBJ databases">
        <authorList>
            <person name="Varghese N."/>
        </authorList>
    </citation>
    <scope>NUCLEOTIDE SEQUENCE [LARGE SCALE GENOMIC DNA]</scope>
    <source>
        <strain evidence="2">DSM 24868</strain>
    </source>
</reference>
<proteinExistence type="predicted"/>
<dbReference type="AlphaFoldDB" id="A0A1H6XAC5"/>
<dbReference type="EMBL" id="FNZI01000002">
    <property type="protein sequence ID" value="SEJ26078.1"/>
    <property type="molecule type" value="Genomic_DNA"/>
</dbReference>
<name>A0A1H6XAC5_9MICO</name>
<gene>
    <name evidence="1" type="ORF">SAMN05421637_1363</name>
</gene>
<organism evidence="1 2">
    <name type="scientific">Demequina mangrovi</name>
    <dbReference type="NCBI Taxonomy" id="1043493"/>
    <lineage>
        <taxon>Bacteria</taxon>
        <taxon>Bacillati</taxon>
        <taxon>Actinomycetota</taxon>
        <taxon>Actinomycetes</taxon>
        <taxon>Micrococcales</taxon>
        <taxon>Demequinaceae</taxon>
        <taxon>Demequina</taxon>
    </lineage>
</organism>
<keyword evidence="2" id="KW-1185">Reference proteome</keyword>
<accession>A0A1H6XAC5</accession>
<evidence type="ECO:0000313" key="1">
    <source>
        <dbReference type="EMBL" id="SEJ26078.1"/>
    </source>
</evidence>
<dbReference type="Proteomes" id="UP000183315">
    <property type="component" value="Unassembled WGS sequence"/>
</dbReference>
<sequence>MPQNLPVTISQDIEPRTYFRTLEAALADFRPPAENVEMILDTVRGLRYEHVYIPESRAFIALEPAGGGSPLAFIASGYVAVHPEDGDNFWVELPAHQASAKGFAAVAEKVEEAVIPTCATCFTNLPSTGACDYCD</sequence>
<protein>
    <submittedName>
        <fullName evidence="1">Uncharacterized protein</fullName>
    </submittedName>
</protein>
<dbReference type="STRING" id="1043493.SAMN05421637_1363"/>
<evidence type="ECO:0000313" key="2">
    <source>
        <dbReference type="Proteomes" id="UP000183315"/>
    </source>
</evidence>